<dbReference type="AlphaFoldDB" id="A0A383BW83"/>
<protein>
    <submittedName>
        <fullName evidence="2">Uncharacterized protein</fullName>
    </submittedName>
</protein>
<sequence>MSDLRQIKDTSHFQKPKTYLNETKQAKGK</sequence>
<proteinExistence type="predicted"/>
<dbReference type="EMBL" id="UINC01203993">
    <property type="protein sequence ID" value="SVE24506.1"/>
    <property type="molecule type" value="Genomic_DNA"/>
</dbReference>
<gene>
    <name evidence="2" type="ORF">METZ01_LOCUS477360</name>
</gene>
<accession>A0A383BW83</accession>
<organism evidence="2">
    <name type="scientific">marine metagenome</name>
    <dbReference type="NCBI Taxonomy" id="408172"/>
    <lineage>
        <taxon>unclassified sequences</taxon>
        <taxon>metagenomes</taxon>
        <taxon>ecological metagenomes</taxon>
    </lineage>
</organism>
<evidence type="ECO:0000313" key="2">
    <source>
        <dbReference type="EMBL" id="SVE24506.1"/>
    </source>
</evidence>
<feature type="compositionally biased region" description="Basic and acidic residues" evidence="1">
    <location>
        <begin position="1"/>
        <end position="12"/>
    </location>
</feature>
<evidence type="ECO:0000256" key="1">
    <source>
        <dbReference type="SAM" id="MobiDB-lite"/>
    </source>
</evidence>
<feature type="region of interest" description="Disordered" evidence="1">
    <location>
        <begin position="1"/>
        <end position="29"/>
    </location>
</feature>
<name>A0A383BW83_9ZZZZ</name>
<reference evidence="2" key="1">
    <citation type="submission" date="2018-05" db="EMBL/GenBank/DDBJ databases">
        <authorList>
            <person name="Lanie J.A."/>
            <person name="Ng W.-L."/>
            <person name="Kazmierczak K.M."/>
            <person name="Andrzejewski T.M."/>
            <person name="Davidsen T.M."/>
            <person name="Wayne K.J."/>
            <person name="Tettelin H."/>
            <person name="Glass J.I."/>
            <person name="Rusch D."/>
            <person name="Podicherti R."/>
            <person name="Tsui H.-C.T."/>
            <person name="Winkler M.E."/>
        </authorList>
    </citation>
    <scope>NUCLEOTIDE SEQUENCE</scope>
</reference>